<dbReference type="GO" id="GO:0008652">
    <property type="term" value="P:amino acid biosynthetic process"/>
    <property type="evidence" value="ECO:0007669"/>
    <property type="project" value="UniProtKB-KW"/>
</dbReference>
<dbReference type="InterPro" id="IPR046346">
    <property type="entry name" value="Aminoacid_DH-like_N_sf"/>
</dbReference>
<keyword evidence="2" id="KW-0028">Amino-acid biosynthesis</keyword>
<evidence type="ECO:0000259" key="6">
    <source>
        <dbReference type="Pfam" id="PF01488"/>
    </source>
</evidence>
<dbReference type="NCBIfam" id="TIGR00507">
    <property type="entry name" value="aroE"/>
    <property type="match status" value="1"/>
</dbReference>
<keyword evidence="5" id="KW-0057">Aromatic amino acid biosynthesis</keyword>
<dbReference type="InterPro" id="IPR013708">
    <property type="entry name" value="Shikimate_DH-bd_N"/>
</dbReference>
<feature type="domain" description="Shikimate dehydrogenase substrate binding N-terminal" evidence="7">
    <location>
        <begin position="12"/>
        <end position="94"/>
    </location>
</feature>
<dbReference type="Pfam" id="PF08501">
    <property type="entry name" value="Shikimate_dh_N"/>
    <property type="match status" value="1"/>
</dbReference>
<dbReference type="NCBIfam" id="NF001319">
    <property type="entry name" value="PRK00258.3-3"/>
    <property type="match status" value="1"/>
</dbReference>
<dbReference type="AlphaFoldDB" id="A0A6J6CGU3"/>
<dbReference type="InterPro" id="IPR036291">
    <property type="entry name" value="NAD(P)-bd_dom_sf"/>
</dbReference>
<dbReference type="GO" id="GO:0019632">
    <property type="term" value="P:shikimate metabolic process"/>
    <property type="evidence" value="ECO:0007669"/>
    <property type="project" value="InterPro"/>
</dbReference>
<dbReference type="Gene3D" id="3.40.50.10860">
    <property type="entry name" value="Leucine Dehydrogenase, chain A, domain 1"/>
    <property type="match status" value="1"/>
</dbReference>
<accession>A0A6J6CGU3</accession>
<evidence type="ECO:0000259" key="7">
    <source>
        <dbReference type="Pfam" id="PF08501"/>
    </source>
</evidence>
<evidence type="ECO:0000256" key="1">
    <source>
        <dbReference type="ARBA" id="ARBA00012962"/>
    </source>
</evidence>
<dbReference type="Pfam" id="PF01488">
    <property type="entry name" value="Shikimate_DH"/>
    <property type="match status" value="1"/>
</dbReference>
<evidence type="ECO:0000313" key="9">
    <source>
        <dbReference type="EMBL" id="CAB4549383.1"/>
    </source>
</evidence>
<dbReference type="InterPro" id="IPR022893">
    <property type="entry name" value="Shikimate_DH_fam"/>
</dbReference>
<dbReference type="HAMAP" id="MF_00222">
    <property type="entry name" value="Shikimate_DH_AroE"/>
    <property type="match status" value="1"/>
</dbReference>
<dbReference type="PANTHER" id="PTHR21089:SF1">
    <property type="entry name" value="BIFUNCTIONAL 3-DEHYDROQUINATE DEHYDRATASE_SHIKIMATE DEHYDROGENASE, CHLOROPLASTIC"/>
    <property type="match status" value="1"/>
</dbReference>
<keyword evidence="3" id="KW-0521">NADP</keyword>
<dbReference type="GO" id="GO:0009073">
    <property type="term" value="P:aromatic amino acid family biosynthetic process"/>
    <property type="evidence" value="ECO:0007669"/>
    <property type="project" value="UniProtKB-KW"/>
</dbReference>
<dbReference type="InterPro" id="IPR011342">
    <property type="entry name" value="Shikimate_DH"/>
</dbReference>
<keyword evidence="4" id="KW-0560">Oxidoreductase</keyword>
<reference evidence="9" key="1">
    <citation type="submission" date="2020-05" db="EMBL/GenBank/DDBJ databases">
        <authorList>
            <person name="Chiriac C."/>
            <person name="Salcher M."/>
            <person name="Ghai R."/>
            <person name="Kavagutti S V."/>
        </authorList>
    </citation>
    <scope>NUCLEOTIDE SEQUENCE</scope>
</reference>
<gene>
    <name evidence="9" type="ORF">UFOPK1495_00745</name>
</gene>
<evidence type="ECO:0000259" key="8">
    <source>
        <dbReference type="Pfam" id="PF18317"/>
    </source>
</evidence>
<dbReference type="EMBL" id="CAEZSU010000065">
    <property type="protein sequence ID" value="CAB4549383.1"/>
    <property type="molecule type" value="Genomic_DNA"/>
</dbReference>
<dbReference type="GO" id="GO:0050661">
    <property type="term" value="F:NADP binding"/>
    <property type="evidence" value="ECO:0007669"/>
    <property type="project" value="InterPro"/>
</dbReference>
<dbReference type="PANTHER" id="PTHR21089">
    <property type="entry name" value="SHIKIMATE DEHYDROGENASE"/>
    <property type="match status" value="1"/>
</dbReference>
<protein>
    <recommendedName>
        <fullName evidence="1">shikimate dehydrogenase (NADP(+))</fullName>
        <ecNumber evidence="1">1.1.1.25</ecNumber>
    </recommendedName>
</protein>
<dbReference type="UniPathway" id="UPA00053">
    <property type="reaction ID" value="UER00087"/>
</dbReference>
<proteinExistence type="inferred from homology"/>
<dbReference type="GO" id="GO:0004764">
    <property type="term" value="F:shikimate 3-dehydrogenase (NADP+) activity"/>
    <property type="evidence" value="ECO:0007669"/>
    <property type="project" value="UniProtKB-EC"/>
</dbReference>
<dbReference type="Gene3D" id="3.40.50.720">
    <property type="entry name" value="NAD(P)-binding Rossmann-like Domain"/>
    <property type="match status" value="1"/>
</dbReference>
<dbReference type="GO" id="GO:0009423">
    <property type="term" value="P:chorismate biosynthetic process"/>
    <property type="evidence" value="ECO:0007669"/>
    <property type="project" value="UniProtKB-UniPathway"/>
</dbReference>
<dbReference type="Pfam" id="PF18317">
    <property type="entry name" value="SDH_C"/>
    <property type="match status" value="1"/>
</dbReference>
<evidence type="ECO:0000256" key="4">
    <source>
        <dbReference type="ARBA" id="ARBA00023002"/>
    </source>
</evidence>
<dbReference type="InterPro" id="IPR006151">
    <property type="entry name" value="Shikm_DH/Glu-tRNA_Rdtase"/>
</dbReference>
<sequence length="280" mass="28317">MPPTGATRLAAVIGDPVRHSLSPTLMNAAFEAAGLDWTYVALEVASAGLPDAFAGVRSLGIAGLSITTPHKESAAACADQLSPTAERLGAVNCIVNHGGLLTGHNTDGEGFVRSLQHGFSFDPSGKRCVVLGAGGSARAIVLALSDAGASEIVVVNRTLGRAERAAALAGDRGEVVALEGAHSDLADADLVVNATSVGMGDPGSTDVPFDASVLHEGQILVDIVYKPLETPLIATARAQGASVANGVAMLAHQAAVQFELWTGVDAPIDVMLASVASQLD</sequence>
<feature type="domain" description="Quinate/shikimate 5-dehydrogenase/glutamyl-tRNA reductase" evidence="6">
    <location>
        <begin position="123"/>
        <end position="196"/>
    </location>
</feature>
<evidence type="ECO:0000256" key="5">
    <source>
        <dbReference type="ARBA" id="ARBA00023141"/>
    </source>
</evidence>
<dbReference type="CDD" id="cd01065">
    <property type="entry name" value="NAD_bind_Shikimate_DH"/>
    <property type="match status" value="1"/>
</dbReference>
<dbReference type="SUPFAM" id="SSF53223">
    <property type="entry name" value="Aminoacid dehydrogenase-like, N-terminal domain"/>
    <property type="match status" value="1"/>
</dbReference>
<name>A0A6J6CGU3_9ZZZZ</name>
<evidence type="ECO:0000256" key="2">
    <source>
        <dbReference type="ARBA" id="ARBA00022605"/>
    </source>
</evidence>
<evidence type="ECO:0000256" key="3">
    <source>
        <dbReference type="ARBA" id="ARBA00022857"/>
    </source>
</evidence>
<feature type="domain" description="SDH C-terminal" evidence="8">
    <location>
        <begin position="246"/>
        <end position="275"/>
    </location>
</feature>
<dbReference type="SUPFAM" id="SSF51735">
    <property type="entry name" value="NAD(P)-binding Rossmann-fold domains"/>
    <property type="match status" value="1"/>
</dbReference>
<organism evidence="9">
    <name type="scientific">freshwater metagenome</name>
    <dbReference type="NCBI Taxonomy" id="449393"/>
    <lineage>
        <taxon>unclassified sequences</taxon>
        <taxon>metagenomes</taxon>
        <taxon>ecological metagenomes</taxon>
    </lineage>
</organism>
<dbReference type="EC" id="1.1.1.25" evidence="1"/>
<dbReference type="InterPro" id="IPR041121">
    <property type="entry name" value="SDH_C"/>
</dbReference>